<feature type="transmembrane region" description="Helical" evidence="1">
    <location>
        <begin position="6"/>
        <end position="30"/>
    </location>
</feature>
<keyword evidence="1" id="KW-1133">Transmembrane helix</keyword>
<evidence type="ECO:0000313" key="3">
    <source>
        <dbReference type="Proteomes" id="UP000324222"/>
    </source>
</evidence>
<dbReference type="AlphaFoldDB" id="A0A5B7KH29"/>
<keyword evidence="1" id="KW-0812">Transmembrane</keyword>
<reference evidence="2 3" key="1">
    <citation type="submission" date="2019-05" db="EMBL/GenBank/DDBJ databases">
        <title>Another draft genome of Portunus trituberculatus and its Hox gene families provides insights of decapod evolution.</title>
        <authorList>
            <person name="Jeong J.-H."/>
            <person name="Song I."/>
            <person name="Kim S."/>
            <person name="Choi T."/>
            <person name="Kim D."/>
            <person name="Ryu S."/>
            <person name="Kim W."/>
        </authorList>
    </citation>
    <scope>NUCLEOTIDE SEQUENCE [LARGE SCALE GENOMIC DNA]</scope>
    <source>
        <tissue evidence="2">Muscle</tissue>
    </source>
</reference>
<evidence type="ECO:0000256" key="1">
    <source>
        <dbReference type="SAM" id="Phobius"/>
    </source>
</evidence>
<evidence type="ECO:0000313" key="2">
    <source>
        <dbReference type="EMBL" id="MPD06116.1"/>
    </source>
</evidence>
<comment type="caution">
    <text evidence="2">The sequence shown here is derived from an EMBL/GenBank/DDBJ whole genome shotgun (WGS) entry which is preliminary data.</text>
</comment>
<proteinExistence type="predicted"/>
<dbReference type="EMBL" id="VSRR010149518">
    <property type="protein sequence ID" value="MPD06116.1"/>
    <property type="molecule type" value="Genomic_DNA"/>
</dbReference>
<dbReference type="Proteomes" id="UP000324222">
    <property type="component" value="Unassembled WGS sequence"/>
</dbReference>
<sequence>MVVVAVAVPVVVVVVVVVVEVVVVVVLVAVTRGASGASGGEAAPWGPRACHLPPGAMRVVGRSGRSAPTMWWWLW</sequence>
<name>A0A5B7KH29_PORTR</name>
<keyword evidence="1" id="KW-0472">Membrane</keyword>
<organism evidence="2 3">
    <name type="scientific">Portunus trituberculatus</name>
    <name type="common">Swimming crab</name>
    <name type="synonym">Neptunus trituberculatus</name>
    <dbReference type="NCBI Taxonomy" id="210409"/>
    <lineage>
        <taxon>Eukaryota</taxon>
        <taxon>Metazoa</taxon>
        <taxon>Ecdysozoa</taxon>
        <taxon>Arthropoda</taxon>
        <taxon>Crustacea</taxon>
        <taxon>Multicrustacea</taxon>
        <taxon>Malacostraca</taxon>
        <taxon>Eumalacostraca</taxon>
        <taxon>Eucarida</taxon>
        <taxon>Decapoda</taxon>
        <taxon>Pleocyemata</taxon>
        <taxon>Brachyura</taxon>
        <taxon>Eubrachyura</taxon>
        <taxon>Portunoidea</taxon>
        <taxon>Portunidae</taxon>
        <taxon>Portuninae</taxon>
        <taxon>Portunus</taxon>
    </lineage>
</organism>
<gene>
    <name evidence="2" type="ORF">E2C01_101905</name>
</gene>
<keyword evidence="3" id="KW-1185">Reference proteome</keyword>
<protein>
    <submittedName>
        <fullName evidence="2">Uncharacterized protein</fullName>
    </submittedName>
</protein>
<accession>A0A5B7KH29</accession>